<feature type="domain" description="DUF3298" evidence="1">
    <location>
        <begin position="151"/>
        <end position="223"/>
    </location>
</feature>
<dbReference type="EMBL" id="CP013243">
    <property type="protein sequence ID" value="APH17207.1"/>
    <property type="molecule type" value="Genomic_DNA"/>
</dbReference>
<dbReference type="Gene3D" id="3.90.640.20">
    <property type="entry name" value="Heat-shock cognate protein, ATPase"/>
    <property type="match status" value="1"/>
</dbReference>
<dbReference type="AlphaFoldDB" id="A0A1L3NM35"/>
<dbReference type="InterPro" id="IPR021729">
    <property type="entry name" value="DUF3298"/>
</dbReference>
<protein>
    <recommendedName>
        <fullName evidence="1">DUF3298 domain-containing protein</fullName>
    </recommendedName>
</protein>
<organism evidence="2 3">
    <name type="scientific">Clostridium sporogenes</name>
    <dbReference type="NCBI Taxonomy" id="1509"/>
    <lineage>
        <taxon>Bacteria</taxon>
        <taxon>Bacillati</taxon>
        <taxon>Bacillota</taxon>
        <taxon>Clostridia</taxon>
        <taxon>Eubacteriales</taxon>
        <taxon>Clostridiaceae</taxon>
        <taxon>Clostridium</taxon>
    </lineage>
</organism>
<dbReference type="Proteomes" id="UP000182204">
    <property type="component" value="Chromosome"/>
</dbReference>
<dbReference type="InterPro" id="IPR037126">
    <property type="entry name" value="PdaC/RsiV-like_sf"/>
</dbReference>
<dbReference type="Gene3D" id="3.30.565.40">
    <property type="entry name" value="Fervidobacterium nodosum Rt17-B1 like"/>
    <property type="match status" value="1"/>
</dbReference>
<dbReference type="RefSeq" id="WP_072584564.1">
    <property type="nucleotide sequence ID" value="NZ_CP013243.1"/>
</dbReference>
<reference evidence="2 3" key="1">
    <citation type="submission" date="2015-11" db="EMBL/GenBank/DDBJ databases">
        <authorList>
            <person name="Hill K.K."/>
            <person name="Shirey T.B."/>
            <person name="Raphael B."/>
            <person name="Daligault H.E."/>
            <person name="Davenport K.W."/>
            <person name="Bruce D.C."/>
            <person name="Foley B.T."/>
            <person name="Johnson S.L."/>
        </authorList>
    </citation>
    <scope>NUCLEOTIDE SEQUENCE [LARGE SCALE GENOMIC DNA]</scope>
    <source>
        <strain evidence="2 3">CDC_1632</strain>
    </source>
</reference>
<evidence type="ECO:0000259" key="1">
    <source>
        <dbReference type="Pfam" id="PF11738"/>
    </source>
</evidence>
<evidence type="ECO:0000313" key="3">
    <source>
        <dbReference type="Proteomes" id="UP000182204"/>
    </source>
</evidence>
<accession>A0A1L3NM35</accession>
<name>A0A1L3NM35_CLOSG</name>
<dbReference type="STRING" id="413999.CBO1398"/>
<sequence length="240" mass="28412">MNFIPFYDYNRCRFCYLNSCNPNFYNDFRHYNNYYRQCNIDPLPLNEQNLQPKNFKITYPFVQDIGNENISKFVNESIDNEVSNLFKEQVLIPRKVNIQEVIGFYEVKLNKSCLLSILFGMYTYYAKAAHGFTAYSSLNMDLNTGQIYKLNDLFTSKINYKPMLEEKVKEYIKANNVPLLEEYKGLDEDQQFYLTPNSLVLYYQVYKYTPYAYGLFQIPIPFKDILNLLGPASPVQRLPK</sequence>
<gene>
    <name evidence="2" type="ORF">NPD5_627</name>
</gene>
<proteinExistence type="predicted"/>
<evidence type="ECO:0000313" key="2">
    <source>
        <dbReference type="EMBL" id="APH17207.1"/>
    </source>
</evidence>
<dbReference type="Pfam" id="PF11738">
    <property type="entry name" value="DUF3298"/>
    <property type="match status" value="1"/>
</dbReference>